<name>A0A0H4A1G4_9GAMM</name>
<protein>
    <submittedName>
        <fullName evidence="2">Uncharacterized protein</fullName>
    </submittedName>
</protein>
<organism evidence="2">
    <name type="scientific">Enterovibrio norvegicus</name>
    <dbReference type="NCBI Taxonomy" id="188144"/>
    <lineage>
        <taxon>Bacteria</taxon>
        <taxon>Pseudomonadati</taxon>
        <taxon>Pseudomonadota</taxon>
        <taxon>Gammaproteobacteria</taxon>
        <taxon>Vibrionales</taxon>
        <taxon>Vibrionaceae</taxon>
        <taxon>Enterovibrio</taxon>
    </lineage>
</organism>
<dbReference type="EMBL" id="KP795652">
    <property type="protein sequence ID" value="AKN39571.1"/>
    <property type="molecule type" value="Genomic_DNA"/>
</dbReference>
<proteinExistence type="predicted"/>
<sequence>MITVKSLHGERLSHKKRKNRSVHTIHRQYGRRKKLQHTHGIITQAKLMLDEGLILYSYHREQLDAIFEQLNDTLPCPPFEHSNWPNNAISWFLDSSTSFVALMYELKHILEEYDTIVTVLQYQDVGTILYRDAYQVVAKSNQL</sequence>
<accession>A0A0H4A1G4</accession>
<feature type="region of interest" description="Disordered" evidence="1">
    <location>
        <begin position="1"/>
        <end position="20"/>
    </location>
</feature>
<reference evidence="2" key="1">
    <citation type="journal article" date="2015" name="MBio">
        <title>Eco-Evolutionary Dynamics of Episomes among Ecologically Cohesive Bacterial Populations.</title>
        <authorList>
            <person name="Xue H."/>
            <person name="Cordero O.X."/>
            <person name="Camas F.M."/>
            <person name="Trimble W."/>
            <person name="Meyer F."/>
            <person name="Guglielmini J."/>
            <person name="Rocha E.P."/>
            <person name="Polz M.F."/>
        </authorList>
    </citation>
    <scope>NUCLEOTIDE SEQUENCE</scope>
    <source>
        <strain evidence="2">FF_472</strain>
    </source>
</reference>
<dbReference type="AlphaFoldDB" id="A0A0H4A1G4"/>
<evidence type="ECO:0000256" key="1">
    <source>
        <dbReference type="SAM" id="MobiDB-lite"/>
    </source>
</evidence>
<evidence type="ECO:0000313" key="2">
    <source>
        <dbReference type="EMBL" id="AKN39571.1"/>
    </source>
</evidence>